<evidence type="ECO:0000259" key="1">
    <source>
        <dbReference type="PROSITE" id="PS50011"/>
    </source>
</evidence>
<dbReference type="InParanoid" id="A0A165DGG8"/>
<dbReference type="EMBL" id="KV426222">
    <property type="protein sequence ID" value="KZV84484.1"/>
    <property type="molecule type" value="Genomic_DNA"/>
</dbReference>
<dbReference type="Gene3D" id="1.10.510.10">
    <property type="entry name" value="Transferase(Phosphotransferase) domain 1"/>
    <property type="match status" value="2"/>
</dbReference>
<keyword evidence="2" id="KW-0418">Kinase</keyword>
<dbReference type="STRING" id="1314781.A0A165DGG8"/>
<dbReference type="AlphaFoldDB" id="A0A165DGG8"/>
<dbReference type="Proteomes" id="UP000077266">
    <property type="component" value="Unassembled WGS sequence"/>
</dbReference>
<dbReference type="GO" id="GO:0005524">
    <property type="term" value="F:ATP binding"/>
    <property type="evidence" value="ECO:0007669"/>
    <property type="project" value="InterPro"/>
</dbReference>
<dbReference type="InterPro" id="IPR011009">
    <property type="entry name" value="Kinase-like_dom_sf"/>
</dbReference>
<dbReference type="PROSITE" id="PS00108">
    <property type="entry name" value="PROTEIN_KINASE_ST"/>
    <property type="match status" value="1"/>
</dbReference>
<keyword evidence="3" id="KW-1185">Reference proteome</keyword>
<dbReference type="InterPro" id="IPR000719">
    <property type="entry name" value="Prot_kinase_dom"/>
</dbReference>
<dbReference type="GO" id="GO:0004674">
    <property type="term" value="F:protein serine/threonine kinase activity"/>
    <property type="evidence" value="ECO:0007669"/>
    <property type="project" value="TreeGrafter"/>
</dbReference>
<dbReference type="OrthoDB" id="1924919at2759"/>
<sequence>MSSEIHAKGVQKWLLRKWTSPPWWPKSKAKIINDHVYRDGDDIGTIEELVNVLKYVSQRPAGVAQPQPTTKSGSQPGITKVHFPANKPAALQVPLVLLVKMRQRKPDVTRLVVLKTVEERSNTATGNELQLWKEASRSTEFVLPCLGLTVYSYGNLTIRCAVAPYMKNGDLDAVLDKRSLWTLERAHQWLDQIISGFKFLHGANIVHGDLKPDNVLITDTMQAVISDFGLSRFSGPSEPGAMSTAAPVRTIGNSRYMAPEIHTGRICMPECFDPAEGPGHVQQGLPGDLSKSKENDIWAIGMLILHVLSGEIPWGRGMVTAIVTQRHADGQRPPYPGEEGIVRGIDFALWRLAMDCWHPLPRHRPTIEKVHEFVRKPMRALHAPIADLRKVVTAEVPDLTQEINSVSTAPIAVTCMDAGYVSYSAQWAPQELSPCVRVVRLTRRDNSCALTDGWSTELLSEVIGWRRVRHTHLVPLLGVCQVDGKHWFSVSPNWEAYSYRAWLNENETGVQTRACLLLILRDVASALDFLHCQKPLAIVHGAVCASNIYMAPSSKSNNDDTMWACLGNFSSMRQVGDEEIYALRQDLDDYAALYRELLQSRYHFPGDESNNKPSISAIDQVYIGCLRRNISTKDLPGLIMGLVTEVRKGGLRVSDQ</sequence>
<accession>A0A165DGG8</accession>
<feature type="domain" description="Protein kinase" evidence="1">
    <location>
        <begin position="50"/>
        <end position="374"/>
    </location>
</feature>
<reference evidence="2 3" key="1">
    <citation type="journal article" date="2016" name="Mol. Biol. Evol.">
        <title>Comparative Genomics of Early-Diverging Mushroom-Forming Fungi Provides Insights into the Origins of Lignocellulose Decay Capabilities.</title>
        <authorList>
            <person name="Nagy L.G."/>
            <person name="Riley R."/>
            <person name="Tritt A."/>
            <person name="Adam C."/>
            <person name="Daum C."/>
            <person name="Floudas D."/>
            <person name="Sun H."/>
            <person name="Yadav J.S."/>
            <person name="Pangilinan J."/>
            <person name="Larsson K.H."/>
            <person name="Matsuura K."/>
            <person name="Barry K."/>
            <person name="Labutti K."/>
            <person name="Kuo R."/>
            <person name="Ohm R.A."/>
            <person name="Bhattacharya S.S."/>
            <person name="Shirouzu T."/>
            <person name="Yoshinaga Y."/>
            <person name="Martin F.M."/>
            <person name="Grigoriev I.V."/>
            <person name="Hibbett D.S."/>
        </authorList>
    </citation>
    <scope>NUCLEOTIDE SEQUENCE [LARGE SCALE GENOMIC DNA]</scope>
    <source>
        <strain evidence="2 3">HHB12029</strain>
    </source>
</reference>
<protein>
    <submittedName>
        <fullName evidence="2">Kinase-like protein</fullName>
    </submittedName>
</protein>
<dbReference type="InterPro" id="IPR001245">
    <property type="entry name" value="Ser-Thr/Tyr_kinase_cat_dom"/>
</dbReference>
<evidence type="ECO:0000313" key="3">
    <source>
        <dbReference type="Proteomes" id="UP000077266"/>
    </source>
</evidence>
<gene>
    <name evidence="2" type="ORF">EXIGLDRAFT_842150</name>
</gene>
<dbReference type="Pfam" id="PF00069">
    <property type="entry name" value="Pkinase"/>
    <property type="match status" value="1"/>
</dbReference>
<evidence type="ECO:0000313" key="2">
    <source>
        <dbReference type="EMBL" id="KZV84484.1"/>
    </source>
</evidence>
<dbReference type="Pfam" id="PF07714">
    <property type="entry name" value="PK_Tyr_Ser-Thr"/>
    <property type="match status" value="1"/>
</dbReference>
<proteinExistence type="predicted"/>
<dbReference type="SUPFAM" id="SSF56112">
    <property type="entry name" value="Protein kinase-like (PK-like)"/>
    <property type="match status" value="2"/>
</dbReference>
<dbReference type="SMART" id="SM00220">
    <property type="entry name" value="S_TKc"/>
    <property type="match status" value="1"/>
</dbReference>
<keyword evidence="2" id="KW-0808">Transferase</keyword>
<dbReference type="InterPro" id="IPR051681">
    <property type="entry name" value="Ser/Thr_Kinases-Pseudokinases"/>
</dbReference>
<dbReference type="InterPro" id="IPR008271">
    <property type="entry name" value="Ser/Thr_kinase_AS"/>
</dbReference>
<name>A0A165DGG8_EXIGL</name>
<organism evidence="2 3">
    <name type="scientific">Exidia glandulosa HHB12029</name>
    <dbReference type="NCBI Taxonomy" id="1314781"/>
    <lineage>
        <taxon>Eukaryota</taxon>
        <taxon>Fungi</taxon>
        <taxon>Dikarya</taxon>
        <taxon>Basidiomycota</taxon>
        <taxon>Agaricomycotina</taxon>
        <taxon>Agaricomycetes</taxon>
        <taxon>Auriculariales</taxon>
        <taxon>Exidiaceae</taxon>
        <taxon>Exidia</taxon>
    </lineage>
</organism>
<dbReference type="PANTHER" id="PTHR44329">
    <property type="entry name" value="SERINE/THREONINE-PROTEIN KINASE TNNI3K-RELATED"/>
    <property type="match status" value="1"/>
</dbReference>
<dbReference type="PANTHER" id="PTHR44329:SF289">
    <property type="entry name" value="SERINE_THREONINE-PROTEIN KINASE VIK"/>
    <property type="match status" value="1"/>
</dbReference>
<dbReference type="PROSITE" id="PS50011">
    <property type="entry name" value="PROTEIN_KINASE_DOM"/>
    <property type="match status" value="1"/>
</dbReference>